<dbReference type="EMBL" id="LSLI01000002">
    <property type="protein sequence ID" value="KXS33740.1"/>
    <property type="molecule type" value="Genomic_DNA"/>
</dbReference>
<comment type="caution">
    <text evidence="7">The sequence shown here is derived from an EMBL/GenBank/DDBJ whole genome shotgun (WGS) entry which is preliminary data.</text>
</comment>
<evidence type="ECO:0000313" key="7">
    <source>
        <dbReference type="EMBL" id="KXS33740.1"/>
    </source>
</evidence>
<keyword evidence="4" id="KW-0975">Bacterial flagellum</keyword>
<name>A0A139BXP1_9PROT</name>
<proteinExistence type="inferred from homology"/>
<comment type="similarity">
    <text evidence="2">Belongs to the flagella basal body rod proteins family.</text>
</comment>
<dbReference type="InterPro" id="IPR019776">
    <property type="entry name" value="Flagellar_basal_body_rod_CS"/>
</dbReference>
<dbReference type="PROSITE" id="PS00588">
    <property type="entry name" value="FLAGELLA_BB_ROD"/>
    <property type="match status" value="1"/>
</dbReference>
<dbReference type="NCBIfam" id="TIGR01396">
    <property type="entry name" value="FlgB"/>
    <property type="match status" value="1"/>
</dbReference>
<protein>
    <recommendedName>
        <fullName evidence="3">Flagellar basal body rod protein FlgB</fullName>
    </recommendedName>
</protein>
<dbReference type="InterPro" id="IPR001444">
    <property type="entry name" value="Flag_bb_rod_N"/>
</dbReference>
<keyword evidence="7" id="KW-0282">Flagellum</keyword>
<reference evidence="7 8" key="2">
    <citation type="submission" date="2016-03" db="EMBL/GenBank/DDBJ databases">
        <title>New uncultured bacterium of the family Gallionellaceae from acid mine drainage: description and reconstruction of genome based on metagenomic analysis of microbial community.</title>
        <authorList>
            <person name="Kadnikov V."/>
            <person name="Ivasenko D."/>
            <person name="Beletsky A."/>
            <person name="Mardanov A."/>
            <person name="Danilova E."/>
            <person name="Pimenov N."/>
            <person name="Karnachuk O."/>
            <person name="Ravin N."/>
        </authorList>
    </citation>
    <scope>NUCLEOTIDE SEQUENCE [LARGE SCALE GENOMIC DNA]</scope>
    <source>
        <strain evidence="7">ShG14-8</strain>
    </source>
</reference>
<evidence type="ECO:0000259" key="6">
    <source>
        <dbReference type="Pfam" id="PF00460"/>
    </source>
</evidence>
<evidence type="ECO:0000256" key="5">
    <source>
        <dbReference type="ARBA" id="ARBA00024934"/>
    </source>
</evidence>
<gene>
    <name evidence="7" type="ORF">AWT59_0130</name>
</gene>
<accession>A0A139BXP1</accession>
<feature type="domain" description="Flagellar basal body rod protein N-terminal" evidence="6">
    <location>
        <begin position="53"/>
        <end position="83"/>
    </location>
</feature>
<evidence type="ECO:0000313" key="8">
    <source>
        <dbReference type="Proteomes" id="UP000070578"/>
    </source>
</evidence>
<keyword evidence="7" id="KW-0969">Cilium</keyword>
<dbReference type="AlphaFoldDB" id="A0A139BXP1"/>
<reference evidence="7 8" key="1">
    <citation type="submission" date="2016-02" db="EMBL/GenBank/DDBJ databases">
        <authorList>
            <person name="Wen L."/>
            <person name="He K."/>
            <person name="Yang H."/>
        </authorList>
    </citation>
    <scope>NUCLEOTIDE SEQUENCE [LARGE SCALE GENOMIC DNA]</scope>
    <source>
        <strain evidence="7">ShG14-8</strain>
    </source>
</reference>
<dbReference type="PANTHER" id="PTHR30435">
    <property type="entry name" value="FLAGELLAR PROTEIN"/>
    <property type="match status" value="1"/>
</dbReference>
<dbReference type="GO" id="GO:0030694">
    <property type="term" value="C:bacterial-type flagellum basal body, rod"/>
    <property type="evidence" value="ECO:0007669"/>
    <property type="project" value="InterPro"/>
</dbReference>
<organism evidence="7 8">
    <name type="scientific">Candidatus Gallionella acididurans</name>
    <dbReference type="NCBI Taxonomy" id="1796491"/>
    <lineage>
        <taxon>Bacteria</taxon>
        <taxon>Pseudomonadati</taxon>
        <taxon>Pseudomonadota</taxon>
        <taxon>Betaproteobacteria</taxon>
        <taxon>Nitrosomonadales</taxon>
        <taxon>Gallionellaceae</taxon>
        <taxon>Gallionella</taxon>
    </lineage>
</organism>
<dbReference type="Proteomes" id="UP000070578">
    <property type="component" value="Unassembled WGS sequence"/>
</dbReference>
<comment type="function">
    <text evidence="5">Structural component of flagellum, the bacterial motility apparatus. Part of the rod structure of flagellar basal body.</text>
</comment>
<dbReference type="GO" id="GO:0071973">
    <property type="term" value="P:bacterial-type flagellum-dependent cell motility"/>
    <property type="evidence" value="ECO:0007669"/>
    <property type="project" value="InterPro"/>
</dbReference>
<dbReference type="PANTHER" id="PTHR30435:SF12">
    <property type="entry name" value="FLAGELLAR BASAL BODY ROD PROTEIN FLGB"/>
    <property type="match status" value="1"/>
</dbReference>
<evidence type="ECO:0000256" key="3">
    <source>
        <dbReference type="ARBA" id="ARBA00014376"/>
    </source>
</evidence>
<sequence length="178" mass="19366">MCLPSRGEESGIEAEIRACSADKRNFARRSMPSKLSGKGKQEGWMINKLDETLRFQQTALNLRAARQELLASNIANADTPNYKARDVDFASALQNALAGSPPKLAVAQTSSAHLEGNAGGSVFGSQVMYRRPLQPSADGNTVDMDVERAQFADNALRYEASVKFISEDIKEIMQAIQG</sequence>
<keyword evidence="7" id="KW-0966">Cell projection</keyword>
<dbReference type="InterPro" id="IPR006300">
    <property type="entry name" value="FlgB"/>
</dbReference>
<evidence type="ECO:0000256" key="2">
    <source>
        <dbReference type="ARBA" id="ARBA00009677"/>
    </source>
</evidence>
<comment type="subcellular location">
    <subcellularLocation>
        <location evidence="1">Bacterial flagellum basal body</location>
    </subcellularLocation>
</comment>
<evidence type="ECO:0000256" key="4">
    <source>
        <dbReference type="ARBA" id="ARBA00023143"/>
    </source>
</evidence>
<dbReference type="Pfam" id="PF00460">
    <property type="entry name" value="Flg_bb_rod"/>
    <property type="match status" value="1"/>
</dbReference>
<evidence type="ECO:0000256" key="1">
    <source>
        <dbReference type="ARBA" id="ARBA00004117"/>
    </source>
</evidence>
<dbReference type="PATRIC" id="fig|1796491.3.peg.139"/>